<reference evidence="1" key="1">
    <citation type="submission" date="2023-01" db="EMBL/GenBank/DDBJ databases">
        <title>Human gut microbiome strain richness.</title>
        <authorList>
            <person name="Chen-Liaw A."/>
        </authorList>
    </citation>
    <scope>NUCLEOTIDE SEQUENCE</scope>
    <source>
        <strain evidence="1">RTP21484st1_B7_RTP21484_190118</strain>
    </source>
</reference>
<evidence type="ECO:0000313" key="1">
    <source>
        <dbReference type="EMBL" id="MDB9221987.1"/>
    </source>
</evidence>
<comment type="caution">
    <text evidence="1">The sequence shown here is derived from an EMBL/GenBank/DDBJ whole genome shotgun (WGS) entry which is preliminary data.</text>
</comment>
<organism evidence="1 2">
    <name type="scientific">Odoribacter splanchnicus</name>
    <dbReference type="NCBI Taxonomy" id="28118"/>
    <lineage>
        <taxon>Bacteria</taxon>
        <taxon>Pseudomonadati</taxon>
        <taxon>Bacteroidota</taxon>
        <taxon>Bacteroidia</taxon>
        <taxon>Bacteroidales</taxon>
        <taxon>Odoribacteraceae</taxon>
        <taxon>Odoribacter</taxon>
    </lineage>
</organism>
<evidence type="ECO:0000313" key="2">
    <source>
        <dbReference type="Proteomes" id="UP001212263"/>
    </source>
</evidence>
<name>A0AAW6FFE4_9BACT</name>
<dbReference type="Proteomes" id="UP001212263">
    <property type="component" value="Unassembled WGS sequence"/>
</dbReference>
<protein>
    <submittedName>
        <fullName evidence="1">Uncharacterized protein</fullName>
    </submittedName>
</protein>
<sequence>MITTAIKPIIFLFIFLAAISCKEDMYSEHGLHPIYSSDEYSVSTESSSGIVNYRNRHGKVAFTEKEWALDITEESNPCLYFYKLK</sequence>
<gene>
    <name evidence="1" type="ORF">PN645_03080</name>
</gene>
<dbReference type="EMBL" id="JAQMRD010000003">
    <property type="protein sequence ID" value="MDB9221987.1"/>
    <property type="molecule type" value="Genomic_DNA"/>
</dbReference>
<dbReference type="PROSITE" id="PS51257">
    <property type="entry name" value="PROKAR_LIPOPROTEIN"/>
    <property type="match status" value="1"/>
</dbReference>
<dbReference type="AlphaFoldDB" id="A0AAW6FFE4"/>
<proteinExistence type="predicted"/>
<dbReference type="RefSeq" id="WP_272053864.1">
    <property type="nucleotide sequence ID" value="NZ_JAQMRB010000001.1"/>
</dbReference>
<accession>A0AAW6FFE4</accession>